<dbReference type="GO" id="GO:0009307">
    <property type="term" value="P:DNA restriction-modification system"/>
    <property type="evidence" value="ECO:0007669"/>
    <property type="project" value="UniProtKB-KW"/>
</dbReference>
<dbReference type="SUPFAM" id="SSF116734">
    <property type="entry name" value="DNA methylase specificity domain"/>
    <property type="match status" value="2"/>
</dbReference>
<dbReference type="Gene3D" id="3.90.220.20">
    <property type="entry name" value="DNA methylase specificity domains"/>
    <property type="match status" value="2"/>
</dbReference>
<dbReference type="InterPro" id="IPR000055">
    <property type="entry name" value="Restrct_endonuc_typeI_TRD"/>
</dbReference>
<evidence type="ECO:0000256" key="2">
    <source>
        <dbReference type="ARBA" id="ARBA00022747"/>
    </source>
</evidence>
<reference evidence="5 6" key="1">
    <citation type="submission" date="2016-03" db="EMBL/GenBank/DDBJ databases">
        <authorList>
            <person name="Ploux O."/>
        </authorList>
    </citation>
    <scope>NUCLEOTIDE SEQUENCE [LARGE SCALE GENOMIC DNA]</scope>
    <source>
        <strain evidence="5 6">R-45363</strain>
    </source>
</reference>
<dbReference type="PANTHER" id="PTHR30408:SF12">
    <property type="entry name" value="TYPE I RESTRICTION ENZYME MJAVIII SPECIFICITY SUBUNIT"/>
    <property type="match status" value="1"/>
</dbReference>
<evidence type="ECO:0000313" key="5">
    <source>
        <dbReference type="EMBL" id="OAH99914.1"/>
    </source>
</evidence>
<comment type="caution">
    <text evidence="5">The sequence shown here is derived from an EMBL/GenBank/DDBJ whole genome shotgun (WGS) entry which is preliminary data.</text>
</comment>
<sequence>MTKFTSYPKYKLSGLDCFGEIPEDWKVIPIKFSLDMPITDGPHSTPTFYPEGVPFLSAESVKNDRLDFDRKRGYISVEDHEIFSKKYKPKFGDVYMVKSGATTGAVARVHTHDEFNIWSPLAVLRPHAEKASSDFIFFVLKSKPFFYSVEQSWSYGTQQNIGMGVISNIRMALPPLEEQQAIARVGAYCGNVHFIKEPSWVTDNALRVKIISDEVSAEFLILALEAIGLNDYANKNAQPLITGEMVKSKRIALPSSVEQVAICRYTGIVEDQIEKQTIKTKSAIDKLREYRSALITNAVTGKIDVREWHE</sequence>
<evidence type="ECO:0000256" key="1">
    <source>
        <dbReference type="ARBA" id="ARBA00010923"/>
    </source>
</evidence>
<accession>A0A177M3I0</accession>
<evidence type="ECO:0000259" key="4">
    <source>
        <dbReference type="Pfam" id="PF01420"/>
    </source>
</evidence>
<dbReference type="Pfam" id="PF01420">
    <property type="entry name" value="Methylase_S"/>
    <property type="match status" value="2"/>
</dbReference>
<dbReference type="PANTHER" id="PTHR30408">
    <property type="entry name" value="TYPE-1 RESTRICTION ENZYME ECOKI SPECIFICITY PROTEIN"/>
    <property type="match status" value="1"/>
</dbReference>
<dbReference type="Proteomes" id="UP000078090">
    <property type="component" value="Unassembled WGS sequence"/>
</dbReference>
<dbReference type="EMBL" id="LUUG01000100">
    <property type="protein sequence ID" value="OAH99914.1"/>
    <property type="molecule type" value="Genomic_DNA"/>
</dbReference>
<keyword evidence="3" id="KW-0238">DNA-binding</keyword>
<dbReference type="GO" id="GO:0003677">
    <property type="term" value="F:DNA binding"/>
    <property type="evidence" value="ECO:0007669"/>
    <property type="project" value="UniProtKB-KW"/>
</dbReference>
<evidence type="ECO:0000256" key="3">
    <source>
        <dbReference type="ARBA" id="ARBA00023125"/>
    </source>
</evidence>
<feature type="domain" description="Type I restriction modification DNA specificity" evidence="4">
    <location>
        <begin position="51"/>
        <end position="184"/>
    </location>
</feature>
<dbReference type="InterPro" id="IPR052021">
    <property type="entry name" value="Type-I_RS_S_subunit"/>
</dbReference>
<feature type="domain" description="Type I restriction modification DNA specificity" evidence="4">
    <location>
        <begin position="186"/>
        <end position="278"/>
    </location>
</feature>
<dbReference type="InterPro" id="IPR044946">
    <property type="entry name" value="Restrct_endonuc_typeI_TRD_sf"/>
</dbReference>
<dbReference type="Gene3D" id="1.10.287.1120">
    <property type="entry name" value="Bipartite methylase S protein"/>
    <property type="match status" value="1"/>
</dbReference>
<comment type="similarity">
    <text evidence="1">Belongs to the type-I restriction system S methylase family.</text>
</comment>
<name>A0A177M3I0_METMH</name>
<dbReference type="AlphaFoldDB" id="A0A177M3I0"/>
<evidence type="ECO:0000313" key="6">
    <source>
        <dbReference type="Proteomes" id="UP000078090"/>
    </source>
</evidence>
<organism evidence="5 6">
    <name type="scientific">Methylomonas methanica</name>
    <dbReference type="NCBI Taxonomy" id="421"/>
    <lineage>
        <taxon>Bacteria</taxon>
        <taxon>Pseudomonadati</taxon>
        <taxon>Pseudomonadota</taxon>
        <taxon>Gammaproteobacteria</taxon>
        <taxon>Methylococcales</taxon>
        <taxon>Methylococcaceae</taxon>
        <taxon>Methylomonas</taxon>
    </lineage>
</organism>
<protein>
    <recommendedName>
        <fullName evidence="4">Type I restriction modification DNA specificity domain-containing protein</fullName>
    </recommendedName>
</protein>
<keyword evidence="2" id="KW-0680">Restriction system</keyword>
<dbReference type="REBASE" id="164765">
    <property type="entry name" value="S.Mme26612ORF19195P"/>
</dbReference>
<gene>
    <name evidence="5" type="ORF">A1332_19190</name>
</gene>
<proteinExistence type="inferred from homology"/>
<dbReference type="RefSeq" id="WP_064009920.1">
    <property type="nucleotide sequence ID" value="NZ_LUUG01000100.1"/>
</dbReference>